<comment type="subcellular location">
    <subcellularLocation>
        <location evidence="1 13">Endoplasmic reticulum membrane</location>
        <topology evidence="1 13">Multi-pass membrane protein</topology>
    </subcellularLocation>
</comment>
<evidence type="ECO:0000313" key="14">
    <source>
        <dbReference type="EMBL" id="KPM11684.1"/>
    </source>
</evidence>
<organism evidence="14 15">
    <name type="scientific">Sarcoptes scabiei</name>
    <name type="common">Itch mite</name>
    <name type="synonym">Acarus scabiei</name>
    <dbReference type="NCBI Taxonomy" id="52283"/>
    <lineage>
        <taxon>Eukaryota</taxon>
        <taxon>Metazoa</taxon>
        <taxon>Ecdysozoa</taxon>
        <taxon>Arthropoda</taxon>
        <taxon>Chelicerata</taxon>
        <taxon>Arachnida</taxon>
        <taxon>Acari</taxon>
        <taxon>Acariformes</taxon>
        <taxon>Sarcoptiformes</taxon>
        <taxon>Astigmata</taxon>
        <taxon>Psoroptidia</taxon>
        <taxon>Sarcoptoidea</taxon>
        <taxon>Sarcoptidae</taxon>
        <taxon>Sarcoptinae</taxon>
        <taxon>Sarcoptes</taxon>
    </lineage>
</organism>
<keyword evidence="5 13" id="KW-0328">Glycosyltransferase</keyword>
<feature type="transmembrane region" description="Helical" evidence="13">
    <location>
        <begin position="342"/>
        <end position="363"/>
    </location>
</feature>
<reference evidence="14 15" key="1">
    <citation type="journal article" date="2015" name="Parasit. Vectors">
        <title>Draft genome of the scabies mite.</title>
        <authorList>
            <person name="Rider S.D.Jr."/>
            <person name="Morgan M.S."/>
            <person name="Arlian L.G."/>
        </authorList>
    </citation>
    <scope>NUCLEOTIDE SEQUENCE [LARGE SCALE GENOMIC DNA]</scope>
    <source>
        <strain evidence="14">Arlian Lab</strain>
    </source>
</reference>
<dbReference type="GO" id="GO:0051751">
    <property type="term" value="F:alpha-1,4-mannosyltransferase activity"/>
    <property type="evidence" value="ECO:0007669"/>
    <property type="project" value="InterPro"/>
</dbReference>
<name>A0A132AL44_SARSC</name>
<comment type="function">
    <text evidence="11 13">Catalytic subunit of the glycosylphosphatidylinositol-mannosyltransferase I complex which catalyzes the transfer of the first mannose, via an alpha-1,4 bond from a dolichol-phosphate-mannose (Dol-P-Man) to the glucosaminyl acyl phosphatidylinositol (GlcN-(acyl)PI) intermediate to generate alpha-D-Man-(1-&gt;4)-alpha-D-GlcN-(1-&gt;6)-(1-radyl,2-acyl-sn-glycero-3-phospho)-2-acyl-inositol and participates in the sixth step of the glycosylphosphatidylinositol-anchor biosynthesis.</text>
</comment>
<evidence type="ECO:0000256" key="12">
    <source>
        <dbReference type="ARBA" id="ARBA00093608"/>
    </source>
</evidence>
<keyword evidence="9 13" id="KW-1133">Transmembrane helix</keyword>
<keyword evidence="6 13" id="KW-0808">Transferase</keyword>
<keyword evidence="8 13" id="KW-0256">Endoplasmic reticulum</keyword>
<evidence type="ECO:0000256" key="7">
    <source>
        <dbReference type="ARBA" id="ARBA00022692"/>
    </source>
</evidence>
<dbReference type="OrthoDB" id="3821113at2759"/>
<dbReference type="EMBL" id="JXLN01017759">
    <property type="protein sequence ID" value="KPM11684.1"/>
    <property type="molecule type" value="Genomic_DNA"/>
</dbReference>
<feature type="transmembrane region" description="Helical" evidence="13">
    <location>
        <begin position="95"/>
        <end position="112"/>
    </location>
</feature>
<gene>
    <name evidence="14" type="ORF">QR98_0102570</name>
</gene>
<protein>
    <recommendedName>
        <fullName evidence="12 13">GPI alpha-1,4-mannosyltransferase I, catalytic subunit</fullName>
        <ecNumber evidence="13">2.4.1.-</ecNumber>
    </recommendedName>
    <alternativeName>
        <fullName evidence="13">GPI mannosyltransferase I</fullName>
    </alternativeName>
</protein>
<dbReference type="GO" id="GO:0006506">
    <property type="term" value="P:GPI anchor biosynthetic process"/>
    <property type="evidence" value="ECO:0007669"/>
    <property type="project" value="UniProtKB-UniPathway"/>
</dbReference>
<dbReference type="VEuPathDB" id="VectorBase:SSCA006796"/>
<dbReference type="InterPro" id="IPR010995">
    <property type="entry name" value="DNA_repair_Rad51/TF_NusA_a-hlx"/>
</dbReference>
<dbReference type="EC" id="2.4.1.-" evidence="13"/>
<keyword evidence="7 13" id="KW-0812">Transmembrane</keyword>
<dbReference type="GO" id="GO:0004376">
    <property type="term" value="F:GPI mannosyltransferase activity"/>
    <property type="evidence" value="ECO:0007669"/>
    <property type="project" value="InterPro"/>
</dbReference>
<accession>A0A132AL44</accession>
<evidence type="ECO:0000256" key="9">
    <source>
        <dbReference type="ARBA" id="ARBA00022989"/>
    </source>
</evidence>
<dbReference type="Pfam" id="PF05007">
    <property type="entry name" value="Mannosyl_trans"/>
    <property type="match status" value="1"/>
</dbReference>
<evidence type="ECO:0000256" key="3">
    <source>
        <dbReference type="ARBA" id="ARBA00011071"/>
    </source>
</evidence>
<dbReference type="Gene3D" id="1.10.150.20">
    <property type="entry name" value="5' to 3' exonuclease, C-terminal subdomain"/>
    <property type="match status" value="1"/>
</dbReference>
<dbReference type="GO" id="GO:0000166">
    <property type="term" value="F:nucleotide binding"/>
    <property type="evidence" value="ECO:0007669"/>
    <property type="project" value="InterPro"/>
</dbReference>
<dbReference type="GO" id="GO:0005789">
    <property type="term" value="C:endoplasmic reticulum membrane"/>
    <property type="evidence" value="ECO:0007669"/>
    <property type="project" value="UniProtKB-SubCell"/>
</dbReference>
<dbReference type="PANTHER" id="PTHR12886:SF0">
    <property type="entry name" value="GPI MANNOSYLTRANSFERASE 1"/>
    <property type="match status" value="1"/>
</dbReference>
<feature type="transmembrane region" description="Helical" evidence="13">
    <location>
        <begin position="265"/>
        <end position="285"/>
    </location>
</feature>
<dbReference type="PANTHER" id="PTHR12886">
    <property type="entry name" value="PIG-M MANNOSYLTRANSFERASE"/>
    <property type="match status" value="1"/>
</dbReference>
<comment type="pathway">
    <text evidence="2 13">Glycolipid biosynthesis; glycosylphosphatidylinositol-anchor biosynthesis.</text>
</comment>
<dbReference type="UniPathway" id="UPA00196"/>
<proteinExistence type="inferred from homology"/>
<evidence type="ECO:0000256" key="10">
    <source>
        <dbReference type="ARBA" id="ARBA00023136"/>
    </source>
</evidence>
<evidence type="ECO:0000313" key="15">
    <source>
        <dbReference type="Proteomes" id="UP000616769"/>
    </source>
</evidence>
<feature type="transmembrane region" description="Helical" evidence="13">
    <location>
        <begin position="306"/>
        <end position="330"/>
    </location>
</feature>
<evidence type="ECO:0000256" key="5">
    <source>
        <dbReference type="ARBA" id="ARBA00022676"/>
    </source>
</evidence>
<dbReference type="AlphaFoldDB" id="A0A132AL44"/>
<sequence length="450" mass="53039">MTSLQQHLNSFKEQNLRTHLSISFLLHLVMIGFAEIQDYILDVKFTDIDYVVFSDGAQHILDGRSPFDRSTYRYTPLLALMMIPNQILFKTFGKILFSVFDIACGLIHYHLLDRNHKEYYLLWLYNPLILILSTRGSCESFISFMILFFLFLLNENQSFIAGLIYGFVIHFKIYPIIYAFSIYLTMSDKTPSLLSIFWLNKDRIKFISAASLGLFIPSYISYAYYGQTYFDEAWLFHLIRQDLQHNFSPYFYIYRMASSVSIQKLISYFAFIPQIVFNVYIAFYYNFEGKISKFPNLYKALFLQTYFFVIVNKVITAQYFEWYICFLPLVFPFLDAITLQKWAIIFFIWMFSILQWLLPAYLFEVRQWQCFHWLDIDILQEHGISAADLKKFKQAGICTIKGINMSMKKKLTQIKGISEAKVDKIKEASAKLCNDCIFLTAIEGLKNLIL</sequence>
<dbReference type="SUPFAM" id="SSF47794">
    <property type="entry name" value="Rad51 N-terminal domain-like"/>
    <property type="match status" value="1"/>
</dbReference>
<evidence type="ECO:0000256" key="1">
    <source>
        <dbReference type="ARBA" id="ARBA00004477"/>
    </source>
</evidence>
<dbReference type="InterPro" id="IPR007704">
    <property type="entry name" value="PIG-M"/>
</dbReference>
<comment type="caution">
    <text evidence="14">The sequence shown here is derived from an EMBL/GenBank/DDBJ whole genome shotgun (WGS) entry which is preliminary data.</text>
</comment>
<evidence type="ECO:0000256" key="13">
    <source>
        <dbReference type="RuleBase" id="RU365064"/>
    </source>
</evidence>
<comment type="similarity">
    <text evidence="3 13">Belongs to the PIGM family.</text>
</comment>
<feature type="transmembrane region" description="Helical" evidence="13">
    <location>
        <begin position="159"/>
        <end position="185"/>
    </location>
</feature>
<evidence type="ECO:0000256" key="11">
    <source>
        <dbReference type="ARBA" id="ARBA00093408"/>
    </source>
</evidence>
<feature type="transmembrane region" description="Helical" evidence="13">
    <location>
        <begin position="20"/>
        <end position="36"/>
    </location>
</feature>
<evidence type="ECO:0000256" key="4">
    <source>
        <dbReference type="ARBA" id="ARBA00022502"/>
    </source>
</evidence>
<feature type="transmembrane region" description="Helical" evidence="13">
    <location>
        <begin position="206"/>
        <end position="225"/>
    </location>
</feature>
<keyword evidence="10 13" id="KW-0472">Membrane</keyword>
<evidence type="ECO:0000256" key="8">
    <source>
        <dbReference type="ARBA" id="ARBA00022824"/>
    </source>
</evidence>
<keyword evidence="4 13" id="KW-0337">GPI-anchor biosynthesis</keyword>
<dbReference type="Proteomes" id="UP000616769">
    <property type="component" value="Unassembled WGS sequence"/>
</dbReference>
<feature type="transmembrane region" description="Helical" evidence="13">
    <location>
        <begin position="124"/>
        <end position="153"/>
    </location>
</feature>
<dbReference type="GO" id="GO:1990529">
    <property type="term" value="C:glycosylphosphatidylinositol-mannosyltransferase I complex"/>
    <property type="evidence" value="ECO:0007669"/>
    <property type="project" value="TreeGrafter"/>
</dbReference>
<evidence type="ECO:0000256" key="2">
    <source>
        <dbReference type="ARBA" id="ARBA00004687"/>
    </source>
</evidence>
<evidence type="ECO:0000256" key="6">
    <source>
        <dbReference type="ARBA" id="ARBA00022679"/>
    </source>
</evidence>